<dbReference type="Gene3D" id="3.40.50.300">
    <property type="entry name" value="P-loop containing nucleotide triphosphate hydrolases"/>
    <property type="match status" value="1"/>
</dbReference>
<dbReference type="InterPro" id="IPR003439">
    <property type="entry name" value="ABC_transporter-like_ATP-bd"/>
</dbReference>
<evidence type="ECO:0000256" key="1">
    <source>
        <dbReference type="ARBA" id="ARBA00022448"/>
    </source>
</evidence>
<dbReference type="SUPFAM" id="SSF52540">
    <property type="entry name" value="P-loop containing nucleoside triphosphate hydrolases"/>
    <property type="match status" value="1"/>
</dbReference>
<dbReference type="PANTHER" id="PTHR42794">
    <property type="entry name" value="HEMIN IMPORT ATP-BINDING PROTEIN HMUV"/>
    <property type="match status" value="1"/>
</dbReference>
<dbReference type="InterPro" id="IPR027417">
    <property type="entry name" value="P-loop_NTPase"/>
</dbReference>
<dbReference type="PROSITE" id="PS00211">
    <property type="entry name" value="ABC_TRANSPORTER_1"/>
    <property type="match status" value="1"/>
</dbReference>
<feature type="domain" description="ABC transporter" evidence="5">
    <location>
        <begin position="2"/>
        <end position="239"/>
    </location>
</feature>
<name>A0ABW5SXA3_9BACI</name>
<evidence type="ECO:0000259" key="5">
    <source>
        <dbReference type="PROSITE" id="PS50893"/>
    </source>
</evidence>
<keyword evidence="2" id="KW-0547">Nucleotide-binding</keyword>
<keyword evidence="1" id="KW-0813">Transport</keyword>
<evidence type="ECO:0000256" key="3">
    <source>
        <dbReference type="ARBA" id="ARBA00022840"/>
    </source>
</evidence>
<dbReference type="RefSeq" id="WP_380711672.1">
    <property type="nucleotide sequence ID" value="NZ_JBHUML010000002.1"/>
</dbReference>
<protein>
    <submittedName>
        <fullName evidence="6">ABC transporter ATP-binding protein</fullName>
    </submittedName>
</protein>
<dbReference type="InterPro" id="IPR017871">
    <property type="entry name" value="ABC_transporter-like_CS"/>
</dbReference>
<dbReference type="CDD" id="cd03214">
    <property type="entry name" value="ABC_Iron-Siderophores_B12_Hemin"/>
    <property type="match status" value="1"/>
</dbReference>
<organism evidence="6 7">
    <name type="scientific">Salibacterium lacus</name>
    <dbReference type="NCBI Taxonomy" id="1898109"/>
    <lineage>
        <taxon>Bacteria</taxon>
        <taxon>Bacillati</taxon>
        <taxon>Bacillota</taxon>
        <taxon>Bacilli</taxon>
        <taxon>Bacillales</taxon>
        <taxon>Bacillaceae</taxon>
    </lineage>
</organism>
<sequence>MLEVEQLSGGYPGIQVLRNIHFKAEPGEFVGVIGPNGSGKSTLLKMLYRELRPGTGTISLNGTSLDSLTQKQIAAQLAVLPQQEEEAFSYTVSEVVELGRYPYQKGWFGRSSREDRYVVEEAMRQTDVDHAAHRTLDQLSGGEKQRVFLARAMAQEPDYLLLDEPTNHLDVAYQVYLLDTLKQWAAEKQMTVIAAIHDLNLAALYSDRLLLLNKGNQELFDQPSIVLKKQLLQRVYGTALSRISHPSVARQQLMLEPAHLTGDTIHGPLENLQKKEINDQLYVTSALNWKTLSSAEEGGGFNWARTFSLADLSSSCLRVEEDTDGCIKVYTAVLNKDTGDDPKRPNHRQVFVCILLFIDSELNEGEMAGVLASAAEAKGGAAADAARSEEITLWKGPVTVAVSGQESSIETQEEIRRRSARLVYDKLK</sequence>
<keyword evidence="4" id="KW-1278">Translocase</keyword>
<evidence type="ECO:0000313" key="7">
    <source>
        <dbReference type="Proteomes" id="UP001597520"/>
    </source>
</evidence>
<dbReference type="Pfam" id="PF00005">
    <property type="entry name" value="ABC_tran"/>
    <property type="match status" value="1"/>
</dbReference>
<dbReference type="PANTHER" id="PTHR42794:SF1">
    <property type="entry name" value="HEMIN IMPORT ATP-BINDING PROTEIN HMUV"/>
    <property type="match status" value="1"/>
</dbReference>
<keyword evidence="7" id="KW-1185">Reference proteome</keyword>
<dbReference type="Proteomes" id="UP001597520">
    <property type="component" value="Unassembled WGS sequence"/>
</dbReference>
<accession>A0ABW5SXA3</accession>
<comment type="caution">
    <text evidence="6">The sequence shown here is derived from an EMBL/GenBank/DDBJ whole genome shotgun (WGS) entry which is preliminary data.</text>
</comment>
<proteinExistence type="predicted"/>
<reference evidence="7" key="1">
    <citation type="journal article" date="2019" name="Int. J. Syst. Evol. Microbiol.">
        <title>The Global Catalogue of Microorganisms (GCM) 10K type strain sequencing project: providing services to taxonomists for standard genome sequencing and annotation.</title>
        <authorList>
            <consortium name="The Broad Institute Genomics Platform"/>
            <consortium name="The Broad Institute Genome Sequencing Center for Infectious Disease"/>
            <person name="Wu L."/>
            <person name="Ma J."/>
        </authorList>
    </citation>
    <scope>NUCLEOTIDE SEQUENCE [LARGE SCALE GENOMIC DNA]</scope>
    <source>
        <strain evidence="7">KCTC 33792</strain>
    </source>
</reference>
<gene>
    <name evidence="6" type="ORF">ACFSUB_02880</name>
</gene>
<dbReference type="GO" id="GO:0005524">
    <property type="term" value="F:ATP binding"/>
    <property type="evidence" value="ECO:0007669"/>
    <property type="project" value="UniProtKB-KW"/>
</dbReference>
<evidence type="ECO:0000256" key="4">
    <source>
        <dbReference type="ARBA" id="ARBA00022967"/>
    </source>
</evidence>
<dbReference type="PROSITE" id="PS50893">
    <property type="entry name" value="ABC_TRANSPORTER_2"/>
    <property type="match status" value="1"/>
</dbReference>
<dbReference type="InterPro" id="IPR003593">
    <property type="entry name" value="AAA+_ATPase"/>
</dbReference>
<dbReference type="SMART" id="SM00382">
    <property type="entry name" value="AAA"/>
    <property type="match status" value="1"/>
</dbReference>
<evidence type="ECO:0000313" key="6">
    <source>
        <dbReference type="EMBL" id="MFD2704395.1"/>
    </source>
</evidence>
<evidence type="ECO:0000256" key="2">
    <source>
        <dbReference type="ARBA" id="ARBA00022741"/>
    </source>
</evidence>
<dbReference type="EMBL" id="JBHUML010000002">
    <property type="protein sequence ID" value="MFD2704395.1"/>
    <property type="molecule type" value="Genomic_DNA"/>
</dbReference>
<keyword evidence="3 6" id="KW-0067">ATP-binding</keyword>